<accession>A0ABP8MHA2</accession>
<organism evidence="1 2">
    <name type="scientific">Novipirellula rosea</name>
    <dbReference type="NCBI Taxonomy" id="1031540"/>
    <lineage>
        <taxon>Bacteria</taxon>
        <taxon>Pseudomonadati</taxon>
        <taxon>Planctomycetota</taxon>
        <taxon>Planctomycetia</taxon>
        <taxon>Pirellulales</taxon>
        <taxon>Pirellulaceae</taxon>
        <taxon>Novipirellula</taxon>
    </lineage>
</organism>
<sequence length="98" mass="11084">MFLLQATSLTIIIDKRSRPQELDVWQHWMPNVTSLNSKVKRDRIAAFGRIFGCCCGVKATWCPNIATLTQQFDAASLALRLPFPTDLIFSFIPHPPLP</sequence>
<reference evidence="2" key="1">
    <citation type="journal article" date="2019" name="Int. J. Syst. Evol. Microbiol.">
        <title>The Global Catalogue of Microorganisms (GCM) 10K type strain sequencing project: providing services to taxonomists for standard genome sequencing and annotation.</title>
        <authorList>
            <consortium name="The Broad Institute Genomics Platform"/>
            <consortium name="The Broad Institute Genome Sequencing Center for Infectious Disease"/>
            <person name="Wu L."/>
            <person name="Ma J."/>
        </authorList>
    </citation>
    <scope>NUCLEOTIDE SEQUENCE [LARGE SCALE GENOMIC DNA]</scope>
    <source>
        <strain evidence="2">JCM 17759</strain>
    </source>
</reference>
<comment type="caution">
    <text evidence="1">The sequence shown here is derived from an EMBL/GenBank/DDBJ whole genome shotgun (WGS) entry which is preliminary data.</text>
</comment>
<protein>
    <submittedName>
        <fullName evidence="1">Uncharacterized protein</fullName>
    </submittedName>
</protein>
<gene>
    <name evidence="1" type="ORF">GCM10023156_13300</name>
</gene>
<proteinExistence type="predicted"/>
<evidence type="ECO:0000313" key="2">
    <source>
        <dbReference type="Proteomes" id="UP001500840"/>
    </source>
</evidence>
<evidence type="ECO:0000313" key="1">
    <source>
        <dbReference type="EMBL" id="GAA4449150.1"/>
    </source>
</evidence>
<dbReference type="Proteomes" id="UP001500840">
    <property type="component" value="Unassembled WGS sequence"/>
</dbReference>
<name>A0ABP8MHA2_9BACT</name>
<dbReference type="EMBL" id="BAABGA010000017">
    <property type="protein sequence ID" value="GAA4449150.1"/>
    <property type="molecule type" value="Genomic_DNA"/>
</dbReference>
<keyword evidence="2" id="KW-1185">Reference proteome</keyword>